<gene>
    <name evidence="2" type="ORF">SAMN05421748_105153</name>
</gene>
<evidence type="ECO:0000313" key="3">
    <source>
        <dbReference type="Proteomes" id="UP000219612"/>
    </source>
</evidence>
<dbReference type="EMBL" id="OBDY01000005">
    <property type="protein sequence ID" value="SNY37871.1"/>
    <property type="molecule type" value="Genomic_DNA"/>
</dbReference>
<proteinExistence type="predicted"/>
<dbReference type="Proteomes" id="UP000219612">
    <property type="component" value="Unassembled WGS sequence"/>
</dbReference>
<evidence type="ECO:0000313" key="2">
    <source>
        <dbReference type="EMBL" id="SNY37871.1"/>
    </source>
</evidence>
<sequence length="646" mass="69686">MTTTMTKPGCGCGCGGGPATPATFARPRFFAGQLLTEDDLSLLVDYVTGKNRLHNRSFSGPGVVCGLTVTCDPCGGGTVAVRPGHALDCRGNDIVVSCTERVDVAALVRELRVSSLGVECGDPCDDGQRHFSLYVRYEENPADPVTPFATEEPCPAPGGVPSRVEESFRFVVTCDTADDHRYNPGTRLLESIGPLGRFDPVLTRSERLGLHLDPMLLASAASARPIRFDASDAGRYTESLAWLRDNSEGVPSPPLARQMTEHVRALASAIARYDTHDKTGQAQIGREHNLGDVGQARQVLGSACDRLAETDPAQVWPDEAHRSIGVAVVAETRARVVTPDAGAPLEVRLLAQGTPISNVLQAEFRNDLALIREWLLGRLDRGPGVADCTLRGDVRRVDIPQPLPMPEPDPAQRLSIADLDRISSAAAELTTAVRRFVTDAACATLNPPGTDCTDTDVLLAHLEMDGCDVVRVCSATREQVLPGGSAYGEWLSKLAPLRHLAQQICCRPVPLPHKPDVPETGPVPAAYVAGLLAEWPRTGPLWEMWNLLLTPAPGETVPKPLHEQTYVVPSEVTDSMHEVGALRAQVSELTKAMQALRAQLDTAREQVSHVREELPDRLGERLSELEKPAPARRSSRARKTEPGESS</sequence>
<feature type="compositionally biased region" description="Basic and acidic residues" evidence="1">
    <location>
        <begin position="608"/>
        <end position="629"/>
    </location>
</feature>
<dbReference type="AlphaFoldDB" id="A0A285HT16"/>
<dbReference type="RefSeq" id="WP_218854459.1">
    <property type="nucleotide sequence ID" value="NZ_OBDY01000005.1"/>
</dbReference>
<keyword evidence="3" id="KW-1185">Reference proteome</keyword>
<accession>A0A285HT16</accession>
<feature type="region of interest" description="Disordered" evidence="1">
    <location>
        <begin position="608"/>
        <end position="646"/>
    </location>
</feature>
<reference evidence="2 3" key="1">
    <citation type="submission" date="2017-09" db="EMBL/GenBank/DDBJ databases">
        <authorList>
            <person name="Ehlers B."/>
            <person name="Leendertz F.H."/>
        </authorList>
    </citation>
    <scope>NUCLEOTIDE SEQUENCE [LARGE SCALE GENOMIC DNA]</scope>
    <source>
        <strain evidence="2 3">CGMCC 4.6857</strain>
    </source>
</reference>
<name>A0A285HT16_9ACTN</name>
<organism evidence="2 3">
    <name type="scientific">Paractinoplanes atraurantiacus</name>
    <dbReference type="NCBI Taxonomy" id="1036182"/>
    <lineage>
        <taxon>Bacteria</taxon>
        <taxon>Bacillati</taxon>
        <taxon>Actinomycetota</taxon>
        <taxon>Actinomycetes</taxon>
        <taxon>Micromonosporales</taxon>
        <taxon>Micromonosporaceae</taxon>
        <taxon>Paractinoplanes</taxon>
    </lineage>
</organism>
<evidence type="ECO:0000256" key="1">
    <source>
        <dbReference type="SAM" id="MobiDB-lite"/>
    </source>
</evidence>
<protein>
    <submittedName>
        <fullName evidence="2">Uncharacterized protein</fullName>
    </submittedName>
</protein>